<dbReference type="SMART" id="SM00278">
    <property type="entry name" value="HhH1"/>
    <property type="match status" value="2"/>
</dbReference>
<dbReference type="Pfam" id="PF14520">
    <property type="entry name" value="HHH_5"/>
    <property type="match status" value="1"/>
</dbReference>
<dbReference type="GO" id="GO:0006310">
    <property type="term" value="P:DNA recombination"/>
    <property type="evidence" value="ECO:0007669"/>
    <property type="project" value="UniProtKB-KW"/>
</dbReference>
<comment type="caution">
    <text evidence="7">The sequence shown here is derived from an EMBL/GenBank/DDBJ whole genome shotgun (WGS) entry which is preliminary data.</text>
</comment>
<dbReference type="Pfam" id="PF07499">
    <property type="entry name" value="RuvA_C"/>
    <property type="match status" value="1"/>
</dbReference>
<proteinExistence type="predicted"/>
<dbReference type="InterPro" id="IPR011114">
    <property type="entry name" value="RuvA_C"/>
</dbReference>
<dbReference type="InterPro" id="IPR010994">
    <property type="entry name" value="RuvA_2-like"/>
</dbReference>
<sequence length="146" mass="15323">TLYGFLTPAEYELFELLLRVDGIGPKVALAVLSTTDPESFRRAVAFEDLDAICRVPGIGRKTAKRLVLELKDKIGALPAAAPAPSGLGGAAAPGGDAWAEAFEALCALGYSRSEAAAALARVREEAGEALPVETLVRLALKQLYRG</sequence>
<dbReference type="Gene3D" id="1.10.8.10">
    <property type="entry name" value="DNA helicase RuvA subunit, C-terminal domain"/>
    <property type="match status" value="1"/>
</dbReference>
<keyword evidence="4" id="KW-0233">DNA recombination</keyword>
<keyword evidence="3" id="KW-0238">DNA-binding</keyword>
<dbReference type="Gene3D" id="1.10.150.20">
    <property type="entry name" value="5' to 3' exonuclease, C-terminal subdomain"/>
    <property type="match status" value="1"/>
</dbReference>
<feature type="domain" description="Helix-hairpin-helix DNA-binding motif class 1" evidence="6">
    <location>
        <begin position="50"/>
        <end position="69"/>
    </location>
</feature>
<reference evidence="8" key="1">
    <citation type="submission" date="2016-04" db="EMBL/GenBank/DDBJ databases">
        <authorList>
            <person name="Antunes L.P."/>
            <person name="Martins L.F."/>
            <person name="Pereira R.V."/>
            <person name="Thomas A.M."/>
            <person name="Barbosa D."/>
            <person name="Nascimento L."/>
            <person name="Silva G.M."/>
            <person name="Condomitti G.W."/>
            <person name="Digiampietri L.A."/>
            <person name="Lombardi K.C."/>
            <person name="Ramos P.L."/>
            <person name="Quaggio R.B."/>
            <person name="Oliveira J.C."/>
            <person name="Pascon R.C."/>
            <person name="Cruz J.B."/>
            <person name="Silva A.M."/>
            <person name="Setubal J.C."/>
        </authorList>
    </citation>
    <scope>NUCLEOTIDE SEQUENCE [LARGE SCALE GENOMIC DNA]</scope>
</reference>
<dbReference type="GO" id="GO:0005524">
    <property type="term" value="F:ATP binding"/>
    <property type="evidence" value="ECO:0007669"/>
    <property type="project" value="InterPro"/>
</dbReference>
<accession>A0A1Y2T4E7</accession>
<dbReference type="InterPro" id="IPR036267">
    <property type="entry name" value="RuvA_C_sf"/>
</dbReference>
<feature type="domain" description="Helix-hairpin-helix DNA-binding motif class 1" evidence="6">
    <location>
        <begin position="15"/>
        <end position="34"/>
    </location>
</feature>
<evidence type="ECO:0000256" key="1">
    <source>
        <dbReference type="ARBA" id="ARBA00022490"/>
    </source>
</evidence>
<protein>
    <recommendedName>
        <fullName evidence="6">Helix-hairpin-helix DNA-binding motif class 1 domain-containing protein</fullName>
    </recommendedName>
</protein>
<evidence type="ECO:0000256" key="5">
    <source>
        <dbReference type="ARBA" id="ARBA00023204"/>
    </source>
</evidence>
<dbReference type="GO" id="GO:0009378">
    <property type="term" value="F:four-way junction helicase activity"/>
    <property type="evidence" value="ECO:0007669"/>
    <property type="project" value="InterPro"/>
</dbReference>
<dbReference type="SUPFAM" id="SSF46929">
    <property type="entry name" value="DNA helicase RuvA subunit, C-terminal domain"/>
    <property type="match status" value="1"/>
</dbReference>
<dbReference type="CDD" id="cd14332">
    <property type="entry name" value="UBA_RuvA_C"/>
    <property type="match status" value="1"/>
</dbReference>
<evidence type="ECO:0000256" key="2">
    <source>
        <dbReference type="ARBA" id="ARBA00022763"/>
    </source>
</evidence>
<dbReference type="GO" id="GO:0003677">
    <property type="term" value="F:DNA binding"/>
    <property type="evidence" value="ECO:0007669"/>
    <property type="project" value="UniProtKB-KW"/>
</dbReference>
<gene>
    <name evidence="7" type="ORF">A6D92_14640</name>
</gene>
<dbReference type="InterPro" id="IPR003583">
    <property type="entry name" value="Hlx-hairpin-Hlx_DNA-bd_motif"/>
</dbReference>
<dbReference type="GO" id="GO:0006281">
    <property type="term" value="P:DNA repair"/>
    <property type="evidence" value="ECO:0007669"/>
    <property type="project" value="UniProtKB-KW"/>
</dbReference>
<feature type="non-terminal residue" evidence="7">
    <location>
        <position position="1"/>
    </location>
</feature>
<name>A0A1Y2T4E7_SYMTR</name>
<evidence type="ECO:0000313" key="7">
    <source>
        <dbReference type="EMBL" id="OTA40666.1"/>
    </source>
</evidence>
<keyword evidence="1" id="KW-0963">Cytoplasm</keyword>
<dbReference type="NCBIfam" id="TIGR00084">
    <property type="entry name" value="ruvA"/>
    <property type="match status" value="1"/>
</dbReference>
<dbReference type="SUPFAM" id="SSF47781">
    <property type="entry name" value="RuvA domain 2-like"/>
    <property type="match status" value="1"/>
</dbReference>
<keyword evidence="2" id="KW-0227">DNA damage</keyword>
<dbReference type="AlphaFoldDB" id="A0A1Y2T4E7"/>
<organism evidence="7 8">
    <name type="scientific">Symbiobacterium thermophilum</name>
    <dbReference type="NCBI Taxonomy" id="2734"/>
    <lineage>
        <taxon>Bacteria</taxon>
        <taxon>Bacillati</taxon>
        <taxon>Bacillota</taxon>
        <taxon>Clostridia</taxon>
        <taxon>Eubacteriales</taxon>
        <taxon>Symbiobacteriaceae</taxon>
        <taxon>Symbiobacterium</taxon>
    </lineage>
</organism>
<dbReference type="InterPro" id="IPR000085">
    <property type="entry name" value="RuvA"/>
</dbReference>
<evidence type="ECO:0000259" key="6">
    <source>
        <dbReference type="SMART" id="SM00278"/>
    </source>
</evidence>
<dbReference type="GO" id="GO:0009379">
    <property type="term" value="C:Holliday junction helicase complex"/>
    <property type="evidence" value="ECO:0007669"/>
    <property type="project" value="InterPro"/>
</dbReference>
<dbReference type="EMBL" id="LWLV01001366">
    <property type="protein sequence ID" value="OTA40666.1"/>
    <property type="molecule type" value="Genomic_DNA"/>
</dbReference>
<evidence type="ECO:0000256" key="4">
    <source>
        <dbReference type="ARBA" id="ARBA00023172"/>
    </source>
</evidence>
<evidence type="ECO:0000256" key="3">
    <source>
        <dbReference type="ARBA" id="ARBA00023125"/>
    </source>
</evidence>
<keyword evidence="5" id="KW-0234">DNA repair</keyword>
<dbReference type="Proteomes" id="UP000194267">
    <property type="component" value="Unassembled WGS sequence"/>
</dbReference>
<evidence type="ECO:0000313" key="8">
    <source>
        <dbReference type="Proteomes" id="UP000194267"/>
    </source>
</evidence>